<evidence type="ECO:0000313" key="7">
    <source>
        <dbReference type="EMBL" id="MEX1665365.1"/>
    </source>
</evidence>
<proteinExistence type="predicted"/>
<dbReference type="InterPro" id="IPR029063">
    <property type="entry name" value="SAM-dependent_MTases_sf"/>
</dbReference>
<feature type="domain" description="CheR-type methyltransferase" evidence="6">
    <location>
        <begin position="9"/>
        <end position="280"/>
    </location>
</feature>
<dbReference type="Gene3D" id="3.40.50.150">
    <property type="entry name" value="Vaccinia Virus protein VP39"/>
    <property type="match status" value="1"/>
</dbReference>
<keyword evidence="2 5" id="KW-0489">Methyltransferase</keyword>
<reference evidence="7 8" key="1">
    <citation type="journal article" date="2011" name="Int. J. Syst. Evol. Microbiol.">
        <title>Zhongshania antarctica gen. nov., sp. nov. and Zhongshania guokunii sp. nov., gammaproteobacteria respectively isolated from coastal attached (fast) ice and surface seawater of the Antarctic.</title>
        <authorList>
            <person name="Li H.J."/>
            <person name="Zhang X.Y."/>
            <person name="Chen C.X."/>
            <person name="Zhang Y.J."/>
            <person name="Gao Z.M."/>
            <person name="Yu Y."/>
            <person name="Chen X.L."/>
            <person name="Chen B."/>
            <person name="Zhang Y.Z."/>
        </authorList>
    </citation>
    <scope>NUCLEOTIDE SEQUENCE [LARGE SCALE GENOMIC DNA]</scope>
    <source>
        <strain evidence="7 8">R06B22</strain>
    </source>
</reference>
<comment type="caution">
    <text evidence="7">The sequence shown here is derived from an EMBL/GenBank/DDBJ whole genome shotgun (WGS) entry which is preliminary data.</text>
</comment>
<evidence type="ECO:0000256" key="4">
    <source>
        <dbReference type="ARBA" id="ARBA00022691"/>
    </source>
</evidence>
<evidence type="ECO:0000256" key="5">
    <source>
        <dbReference type="PIRNR" id="PIRNR000410"/>
    </source>
</evidence>
<dbReference type="RefSeq" id="WP_368375469.1">
    <property type="nucleotide sequence ID" value="NZ_JBFRYB010000001.1"/>
</dbReference>
<dbReference type="CDD" id="cd02440">
    <property type="entry name" value="AdoMet_MTases"/>
    <property type="match status" value="1"/>
</dbReference>
<keyword evidence="3 5" id="KW-0808">Transferase</keyword>
<gene>
    <name evidence="7" type="ORF">AB4875_07675</name>
</gene>
<dbReference type="SMART" id="SM00138">
    <property type="entry name" value="MeTrc"/>
    <property type="match status" value="1"/>
</dbReference>
<name>A0ABV3TVK4_9GAMM</name>
<dbReference type="InterPro" id="IPR026024">
    <property type="entry name" value="Chemotaxis_MeTrfase_CheR"/>
</dbReference>
<dbReference type="Gene3D" id="1.10.155.10">
    <property type="entry name" value="Chemotaxis receptor methyltransferase CheR, N-terminal domain"/>
    <property type="match status" value="1"/>
</dbReference>
<dbReference type="InterPro" id="IPR050903">
    <property type="entry name" value="Bact_Chemotaxis_MeTrfase"/>
</dbReference>
<dbReference type="Pfam" id="PF03705">
    <property type="entry name" value="CheR_N"/>
    <property type="match status" value="1"/>
</dbReference>
<organism evidence="7 8">
    <name type="scientific">Zhongshania arctica</name>
    <dbReference type="NCBI Taxonomy" id="3238302"/>
    <lineage>
        <taxon>Bacteria</taxon>
        <taxon>Pseudomonadati</taxon>
        <taxon>Pseudomonadota</taxon>
        <taxon>Gammaproteobacteria</taxon>
        <taxon>Cellvibrionales</taxon>
        <taxon>Spongiibacteraceae</taxon>
        <taxon>Zhongshania</taxon>
    </lineage>
</organism>
<evidence type="ECO:0000256" key="3">
    <source>
        <dbReference type="ARBA" id="ARBA00022679"/>
    </source>
</evidence>
<evidence type="ECO:0000256" key="2">
    <source>
        <dbReference type="ARBA" id="ARBA00022603"/>
    </source>
</evidence>
<accession>A0ABV3TVK4</accession>
<dbReference type="SUPFAM" id="SSF53335">
    <property type="entry name" value="S-adenosyl-L-methionine-dependent methyltransferases"/>
    <property type="match status" value="1"/>
</dbReference>
<dbReference type="InterPro" id="IPR000780">
    <property type="entry name" value="CheR_MeTrfase"/>
</dbReference>
<dbReference type="InterPro" id="IPR022641">
    <property type="entry name" value="CheR_N"/>
</dbReference>
<dbReference type="EC" id="2.1.1.80" evidence="5"/>
<evidence type="ECO:0000259" key="6">
    <source>
        <dbReference type="PROSITE" id="PS50123"/>
    </source>
</evidence>
<dbReference type="SUPFAM" id="SSF47757">
    <property type="entry name" value="Chemotaxis receptor methyltransferase CheR, N-terminal domain"/>
    <property type="match status" value="1"/>
</dbReference>
<comment type="catalytic activity">
    <reaction evidence="1 5">
        <text>L-glutamyl-[protein] + S-adenosyl-L-methionine = [protein]-L-glutamate 5-O-methyl ester + S-adenosyl-L-homocysteine</text>
        <dbReference type="Rhea" id="RHEA:24452"/>
        <dbReference type="Rhea" id="RHEA-COMP:10208"/>
        <dbReference type="Rhea" id="RHEA-COMP:10311"/>
        <dbReference type="ChEBI" id="CHEBI:29973"/>
        <dbReference type="ChEBI" id="CHEBI:57856"/>
        <dbReference type="ChEBI" id="CHEBI:59789"/>
        <dbReference type="ChEBI" id="CHEBI:82795"/>
        <dbReference type="EC" id="2.1.1.80"/>
    </reaction>
</comment>
<protein>
    <recommendedName>
        <fullName evidence="5">Chemotaxis protein methyltransferase</fullName>
        <ecNumber evidence="5">2.1.1.80</ecNumber>
    </recommendedName>
</protein>
<dbReference type="PANTHER" id="PTHR24422:SF19">
    <property type="entry name" value="CHEMOTAXIS PROTEIN METHYLTRANSFERASE"/>
    <property type="match status" value="1"/>
</dbReference>
<keyword evidence="4 5" id="KW-0949">S-adenosyl-L-methionine</keyword>
<evidence type="ECO:0000256" key="1">
    <source>
        <dbReference type="ARBA" id="ARBA00001541"/>
    </source>
</evidence>
<keyword evidence="8" id="KW-1185">Reference proteome</keyword>
<dbReference type="InterPro" id="IPR022642">
    <property type="entry name" value="CheR_C"/>
</dbReference>
<dbReference type="Proteomes" id="UP001557484">
    <property type="component" value="Unassembled WGS sequence"/>
</dbReference>
<dbReference type="Pfam" id="PF01739">
    <property type="entry name" value="CheR"/>
    <property type="match status" value="1"/>
</dbReference>
<sequence length="280" mass="32328">MTAEVEVIEQKFEFPFQNEHFEKLRILVFEHTGITLGDEKKQLTYSRYAKRLRALGMKDFDDYIGIIESGDDSEMPFFINAITTNFTSFFRENHHFEFLVSEVARLLELQSSVRIWSAGCSSGEEPYSMAMSLLHGIPDIDGADVKILATDLDTEIIAKASRGVYADERFDSSNNEIIKPWIKRGRGDNAGLVMMHPTARKMITYRQLNLLEEWPMKTSFDIIFCRNVIIYFSKEVQKRLFSRFASNQKKGAKLMIGHSENIAEVCDSYRLIGRTIYEKI</sequence>
<dbReference type="PROSITE" id="PS50123">
    <property type="entry name" value="CHER"/>
    <property type="match status" value="1"/>
</dbReference>
<dbReference type="PRINTS" id="PR00996">
    <property type="entry name" value="CHERMTFRASE"/>
</dbReference>
<dbReference type="PIRSF" id="PIRSF000410">
    <property type="entry name" value="CheR"/>
    <property type="match status" value="1"/>
</dbReference>
<dbReference type="PANTHER" id="PTHR24422">
    <property type="entry name" value="CHEMOTAXIS PROTEIN METHYLTRANSFERASE"/>
    <property type="match status" value="1"/>
</dbReference>
<comment type="function">
    <text evidence="5">Methylation of the membrane-bound methyl-accepting chemotaxis proteins (MCP) to form gamma-glutamyl methyl ester residues in MCP.</text>
</comment>
<dbReference type="EMBL" id="JBFRYB010000001">
    <property type="protein sequence ID" value="MEX1665365.1"/>
    <property type="molecule type" value="Genomic_DNA"/>
</dbReference>
<evidence type="ECO:0000313" key="8">
    <source>
        <dbReference type="Proteomes" id="UP001557484"/>
    </source>
</evidence>
<dbReference type="InterPro" id="IPR036804">
    <property type="entry name" value="CheR_N_sf"/>
</dbReference>